<accession>T0CTD5</accession>
<dbReference type="AlphaFoldDB" id="T0CTD5"/>
<name>T0CTD5_ALIAG</name>
<dbReference type="InterPro" id="IPR050248">
    <property type="entry name" value="Polysacc_deacetylase_ArnD"/>
</dbReference>
<feature type="domain" description="NodB homology" evidence="1">
    <location>
        <begin position="47"/>
        <end position="229"/>
    </location>
</feature>
<keyword evidence="3" id="KW-1185">Reference proteome</keyword>
<dbReference type="STRING" id="1356854.N007_14625"/>
<sequence length="246" mass="27742">MYRMLCALSAAISVLTACIPADAAKTKDRFYFERLGYAHWQVPTYRKIVALTFDDGPDLKYTPQILQLLTNYGDRATFFLIGKKAEQYPDVVRQTALLGNELGNHTFSHANIAHLSTADLTKELDEGKSAIERITGQRCVYFRPPRGYYDEPSVLTAYRRGYSVIMWSWDEDSRDWAGPSAATIAHSVLNHLHPGDIILLHDGTANSKQTVAALRIILPELHRRGYQSVTVTDLLRSADETDFYAK</sequence>
<dbReference type="OrthoDB" id="62208at2"/>
<dbReference type="InterPro" id="IPR002509">
    <property type="entry name" value="NODB_dom"/>
</dbReference>
<dbReference type="GO" id="GO:0016810">
    <property type="term" value="F:hydrolase activity, acting on carbon-nitrogen (but not peptide) bonds"/>
    <property type="evidence" value="ECO:0007669"/>
    <property type="project" value="InterPro"/>
</dbReference>
<dbReference type="eggNOG" id="COG0726">
    <property type="taxonomic scope" value="Bacteria"/>
</dbReference>
<dbReference type="InterPro" id="IPR011330">
    <property type="entry name" value="Glyco_hydro/deAcase_b/a-brl"/>
</dbReference>
<dbReference type="PANTHER" id="PTHR10587">
    <property type="entry name" value="GLYCOSYL TRANSFERASE-RELATED"/>
    <property type="match status" value="1"/>
</dbReference>
<dbReference type="RefSeq" id="WP_021298069.1">
    <property type="nucleotide sequence ID" value="NZ_AURB01000169.1"/>
</dbReference>
<dbReference type="Gene3D" id="3.20.20.370">
    <property type="entry name" value="Glycoside hydrolase/deacetylase"/>
    <property type="match status" value="1"/>
</dbReference>
<dbReference type="PROSITE" id="PS51677">
    <property type="entry name" value="NODB"/>
    <property type="match status" value="1"/>
</dbReference>
<organism evidence="2 3">
    <name type="scientific">Alicyclobacillus acidoterrestris (strain ATCC 49025 / DSM 3922 / CIP 106132 / NCIMB 13137 / GD3B)</name>
    <dbReference type="NCBI Taxonomy" id="1356854"/>
    <lineage>
        <taxon>Bacteria</taxon>
        <taxon>Bacillati</taxon>
        <taxon>Bacillota</taxon>
        <taxon>Bacilli</taxon>
        <taxon>Bacillales</taxon>
        <taxon>Alicyclobacillaceae</taxon>
        <taxon>Alicyclobacillus</taxon>
    </lineage>
</organism>
<reference evidence="3" key="1">
    <citation type="journal article" date="2022" name="G3 (Bethesda)">
        <title>Unveiling the complete genome sequence of Alicyclobacillus acidoterrestris DSM 3922T, a taint-producing strain.</title>
        <authorList>
            <person name="Leonardo I.C."/>
            <person name="Barreto Crespo M.T."/>
            <person name="Gaspar F.B."/>
        </authorList>
    </citation>
    <scope>NUCLEOTIDE SEQUENCE [LARGE SCALE GENOMIC DNA]</scope>
    <source>
        <strain evidence="3">DSM 3922</strain>
    </source>
</reference>
<dbReference type="GO" id="GO:0005975">
    <property type="term" value="P:carbohydrate metabolic process"/>
    <property type="evidence" value="ECO:0007669"/>
    <property type="project" value="InterPro"/>
</dbReference>
<proteinExistence type="predicted"/>
<dbReference type="Proteomes" id="UP000829401">
    <property type="component" value="Chromosome"/>
</dbReference>
<evidence type="ECO:0000313" key="2">
    <source>
        <dbReference type="EMBL" id="UNO47394.1"/>
    </source>
</evidence>
<dbReference type="PROSITE" id="PS51257">
    <property type="entry name" value="PROKAR_LIPOPROTEIN"/>
    <property type="match status" value="1"/>
</dbReference>
<dbReference type="SUPFAM" id="SSF88713">
    <property type="entry name" value="Glycoside hydrolase/deacetylase"/>
    <property type="match status" value="1"/>
</dbReference>
<gene>
    <name evidence="2" type="ORF">K1I37_11730</name>
</gene>
<evidence type="ECO:0000313" key="3">
    <source>
        <dbReference type="Proteomes" id="UP000829401"/>
    </source>
</evidence>
<accession>A0A9E7CQA4</accession>
<dbReference type="EMBL" id="CP080467">
    <property type="protein sequence ID" value="UNO47394.1"/>
    <property type="molecule type" value="Genomic_DNA"/>
</dbReference>
<evidence type="ECO:0000259" key="1">
    <source>
        <dbReference type="PROSITE" id="PS51677"/>
    </source>
</evidence>
<dbReference type="KEGG" id="aaco:K1I37_11730"/>
<dbReference type="Pfam" id="PF01522">
    <property type="entry name" value="Polysacc_deac_1"/>
    <property type="match status" value="1"/>
</dbReference>
<protein>
    <submittedName>
        <fullName evidence="2">Polysaccharide deacetylase family protein</fullName>
    </submittedName>
</protein>